<keyword evidence="2" id="KW-1185">Reference proteome</keyword>
<dbReference type="Proteomes" id="UP000765509">
    <property type="component" value="Unassembled WGS sequence"/>
</dbReference>
<protein>
    <submittedName>
        <fullName evidence="1">Uncharacterized protein</fullName>
    </submittedName>
</protein>
<comment type="caution">
    <text evidence="1">The sequence shown here is derived from an EMBL/GenBank/DDBJ whole genome shotgun (WGS) entry which is preliminary data.</text>
</comment>
<evidence type="ECO:0000313" key="2">
    <source>
        <dbReference type="Proteomes" id="UP000765509"/>
    </source>
</evidence>
<sequence length="108" mass="12305">MQLEPEIDYSKLIPFGYKAKILKLMNVCKVEEKTATLRALTYKQYSDSRRFLDIESGKIVISQDFIIPPSFKPSGVNKPIEALPIEVNAPNHEHVHLPSQQLELKGNK</sequence>
<gene>
    <name evidence="1" type="ORF">O181_094254</name>
</gene>
<dbReference type="AlphaFoldDB" id="A0A9Q3PAN0"/>
<dbReference type="EMBL" id="AVOT02061261">
    <property type="protein sequence ID" value="MBW0554539.1"/>
    <property type="molecule type" value="Genomic_DNA"/>
</dbReference>
<reference evidence="1" key="1">
    <citation type="submission" date="2021-03" db="EMBL/GenBank/DDBJ databases">
        <title>Draft genome sequence of rust myrtle Austropuccinia psidii MF-1, a brazilian biotype.</title>
        <authorList>
            <person name="Quecine M.C."/>
            <person name="Pachon D.M.R."/>
            <person name="Bonatelli M.L."/>
            <person name="Correr F.H."/>
            <person name="Franceschini L.M."/>
            <person name="Leite T.F."/>
            <person name="Margarido G.R.A."/>
            <person name="Almeida C.A."/>
            <person name="Ferrarezi J.A."/>
            <person name="Labate C.A."/>
        </authorList>
    </citation>
    <scope>NUCLEOTIDE SEQUENCE</scope>
    <source>
        <strain evidence="1">MF-1</strain>
    </source>
</reference>
<accession>A0A9Q3PAN0</accession>
<name>A0A9Q3PAN0_9BASI</name>
<evidence type="ECO:0000313" key="1">
    <source>
        <dbReference type="EMBL" id="MBW0554539.1"/>
    </source>
</evidence>
<proteinExistence type="predicted"/>
<organism evidence="1 2">
    <name type="scientific">Austropuccinia psidii MF-1</name>
    <dbReference type="NCBI Taxonomy" id="1389203"/>
    <lineage>
        <taxon>Eukaryota</taxon>
        <taxon>Fungi</taxon>
        <taxon>Dikarya</taxon>
        <taxon>Basidiomycota</taxon>
        <taxon>Pucciniomycotina</taxon>
        <taxon>Pucciniomycetes</taxon>
        <taxon>Pucciniales</taxon>
        <taxon>Sphaerophragmiaceae</taxon>
        <taxon>Austropuccinia</taxon>
    </lineage>
</organism>